<comment type="caution">
    <text evidence="5">The sequence shown here is derived from an EMBL/GenBank/DDBJ whole genome shotgun (WGS) entry which is preliminary data.</text>
</comment>
<gene>
    <name evidence="5" type="ORF">CAUJ_LOCUS10618</name>
</gene>
<dbReference type="FunFam" id="3.30.70.330:FF:000240">
    <property type="entry name" value="RNA binding motif protein 19"/>
    <property type="match status" value="1"/>
</dbReference>
<feature type="domain" description="RRM" evidence="4">
    <location>
        <begin position="141"/>
        <end position="224"/>
    </location>
</feature>
<dbReference type="OrthoDB" id="439639at2759"/>
<name>A0A8S1HFP4_9PELO</name>
<dbReference type="GO" id="GO:0003723">
    <property type="term" value="F:RNA binding"/>
    <property type="evidence" value="ECO:0007669"/>
    <property type="project" value="UniProtKB-UniRule"/>
</dbReference>
<dbReference type="InterPro" id="IPR000504">
    <property type="entry name" value="RRM_dom"/>
</dbReference>
<feature type="region of interest" description="Disordered" evidence="3">
    <location>
        <begin position="101"/>
        <end position="130"/>
    </location>
</feature>
<evidence type="ECO:0000256" key="1">
    <source>
        <dbReference type="ARBA" id="ARBA00022884"/>
    </source>
</evidence>
<dbReference type="CDD" id="cd12318">
    <property type="entry name" value="RRM5_RBM19_like"/>
    <property type="match status" value="1"/>
</dbReference>
<dbReference type="InterPro" id="IPR012677">
    <property type="entry name" value="Nucleotide-bd_a/b_plait_sf"/>
</dbReference>
<feature type="region of interest" description="Disordered" evidence="3">
    <location>
        <begin position="60"/>
        <end position="80"/>
    </location>
</feature>
<proteinExistence type="predicted"/>
<dbReference type="InterPro" id="IPR035979">
    <property type="entry name" value="RBD_domain_sf"/>
</dbReference>
<keyword evidence="1 2" id="KW-0694">RNA-binding</keyword>
<evidence type="ECO:0000256" key="2">
    <source>
        <dbReference type="PROSITE-ProRule" id="PRU00176"/>
    </source>
</evidence>
<keyword evidence="6" id="KW-1185">Reference proteome</keyword>
<feature type="compositionally biased region" description="Basic and acidic residues" evidence="3">
    <location>
        <begin position="64"/>
        <end position="80"/>
    </location>
</feature>
<dbReference type="Gene3D" id="3.30.70.330">
    <property type="match status" value="3"/>
</dbReference>
<dbReference type="SMART" id="SM00360">
    <property type="entry name" value="RRM"/>
    <property type="match status" value="2"/>
</dbReference>
<dbReference type="SUPFAM" id="SSF54928">
    <property type="entry name" value="RNA-binding domain, RBD"/>
    <property type="match status" value="3"/>
</dbReference>
<dbReference type="EMBL" id="CAJGYM010000046">
    <property type="protein sequence ID" value="CAD6194699.1"/>
    <property type="molecule type" value="Genomic_DNA"/>
</dbReference>
<dbReference type="PROSITE" id="PS50102">
    <property type="entry name" value="RRM"/>
    <property type="match status" value="2"/>
</dbReference>
<dbReference type="PANTHER" id="PTHR10352">
    <property type="entry name" value="EUKARYOTIC TRANSLATION INITIATION FACTOR 3 SUBUNIT G"/>
    <property type="match status" value="1"/>
</dbReference>
<feature type="compositionally biased region" description="Acidic residues" evidence="3">
    <location>
        <begin position="101"/>
        <end position="116"/>
    </location>
</feature>
<dbReference type="Proteomes" id="UP000835052">
    <property type="component" value="Unassembled WGS sequence"/>
</dbReference>
<protein>
    <recommendedName>
        <fullName evidence="4">RRM domain-containing protein</fullName>
    </recommendedName>
</protein>
<sequence>MFERFGDCKKVLIPPQGGVSALIIMGNAVDAKKAFKALAYSRFRTQPLYLEWAPHDAISGSETSAEKVEGVEENTKTKKSKRELTYEEKVRERKRRQGILEEEEKEEVEEAVEEAENDQKDEEKATETVKNGEEDIFEPESTLFVKNLSFDTNDAALDAFFRRKYNIRSAQVSKKLNPSNPSKNLSMGFGFVQFYTRNEAMKALKEMQGELLEGHSIELKISHRQTLDKDSMKRKTVEKTKQGDCTKILVRNIPFTAKIKEVESLFSTFGDIQNVRIPKKLGSKDQHRGFGFVDFASKEEAKRAFDSLVHSTHLYGRHLVLEWAKEDDSVEELREKTAEKFSGEKGAKKKRKAQLEAIQKQLQVVDDEKQ</sequence>
<dbReference type="AlphaFoldDB" id="A0A8S1HFP4"/>
<dbReference type="InterPro" id="IPR034423">
    <property type="entry name" value="RBM19_RRM5"/>
</dbReference>
<evidence type="ECO:0000313" key="5">
    <source>
        <dbReference type="EMBL" id="CAD6194699.1"/>
    </source>
</evidence>
<evidence type="ECO:0000313" key="6">
    <source>
        <dbReference type="Proteomes" id="UP000835052"/>
    </source>
</evidence>
<feature type="domain" description="RRM" evidence="4">
    <location>
        <begin position="246"/>
        <end position="326"/>
    </location>
</feature>
<feature type="compositionally biased region" description="Basic and acidic residues" evidence="3">
    <location>
        <begin position="117"/>
        <end position="130"/>
    </location>
</feature>
<dbReference type="Pfam" id="PF00076">
    <property type="entry name" value="RRM_1"/>
    <property type="match status" value="2"/>
</dbReference>
<evidence type="ECO:0000259" key="4">
    <source>
        <dbReference type="PROSITE" id="PS50102"/>
    </source>
</evidence>
<reference evidence="5" key="1">
    <citation type="submission" date="2020-10" db="EMBL/GenBank/DDBJ databases">
        <authorList>
            <person name="Kikuchi T."/>
        </authorList>
    </citation>
    <scope>NUCLEOTIDE SEQUENCE</scope>
    <source>
        <strain evidence="5">NKZ352</strain>
    </source>
</reference>
<accession>A0A8S1HFP4</accession>
<organism evidence="5 6">
    <name type="scientific">Caenorhabditis auriculariae</name>
    <dbReference type="NCBI Taxonomy" id="2777116"/>
    <lineage>
        <taxon>Eukaryota</taxon>
        <taxon>Metazoa</taxon>
        <taxon>Ecdysozoa</taxon>
        <taxon>Nematoda</taxon>
        <taxon>Chromadorea</taxon>
        <taxon>Rhabditida</taxon>
        <taxon>Rhabditina</taxon>
        <taxon>Rhabditomorpha</taxon>
        <taxon>Rhabditoidea</taxon>
        <taxon>Rhabditidae</taxon>
        <taxon>Peloderinae</taxon>
        <taxon>Caenorhabditis</taxon>
    </lineage>
</organism>
<evidence type="ECO:0000256" key="3">
    <source>
        <dbReference type="SAM" id="MobiDB-lite"/>
    </source>
</evidence>